<dbReference type="AlphaFoldDB" id="A0A9D3NWB4"/>
<dbReference type="Proteomes" id="UP000824219">
    <property type="component" value="Linkage Group LG07"/>
</dbReference>
<dbReference type="EMBL" id="JAHKSW010000007">
    <property type="protein sequence ID" value="KAG7329980.1"/>
    <property type="molecule type" value="Genomic_DNA"/>
</dbReference>
<accession>A0A9D3NWB4</accession>
<feature type="compositionally biased region" description="Polar residues" evidence="1">
    <location>
        <begin position="48"/>
        <end position="64"/>
    </location>
</feature>
<name>A0A9D3NWB4_9TELE</name>
<evidence type="ECO:0000313" key="2">
    <source>
        <dbReference type="EMBL" id="KAG7329980.1"/>
    </source>
</evidence>
<reference evidence="2 3" key="1">
    <citation type="submission" date="2021-06" db="EMBL/GenBank/DDBJ databases">
        <title>Chromosome-level genome assembly of the red-tail catfish (Hemibagrus wyckioides).</title>
        <authorList>
            <person name="Shao F."/>
        </authorList>
    </citation>
    <scope>NUCLEOTIDE SEQUENCE [LARGE SCALE GENOMIC DNA]</scope>
    <source>
        <strain evidence="2">EC202008001</strain>
        <tissue evidence="2">Blood</tissue>
    </source>
</reference>
<evidence type="ECO:0000313" key="3">
    <source>
        <dbReference type="Proteomes" id="UP000824219"/>
    </source>
</evidence>
<sequence>MSFKSAVVYEVWWVIREGKRQKHVSSFGLQGRSVAPNRGQEATRCRQGASSSTHAEMTVTQRSVSAPAMRHGRSARLESCELTHAHLSSTASPSQPLVCL</sequence>
<feature type="region of interest" description="Disordered" evidence="1">
    <location>
        <begin position="30"/>
        <end position="72"/>
    </location>
</feature>
<organism evidence="2 3">
    <name type="scientific">Hemibagrus wyckioides</name>
    <dbReference type="NCBI Taxonomy" id="337641"/>
    <lineage>
        <taxon>Eukaryota</taxon>
        <taxon>Metazoa</taxon>
        <taxon>Chordata</taxon>
        <taxon>Craniata</taxon>
        <taxon>Vertebrata</taxon>
        <taxon>Euteleostomi</taxon>
        <taxon>Actinopterygii</taxon>
        <taxon>Neopterygii</taxon>
        <taxon>Teleostei</taxon>
        <taxon>Ostariophysi</taxon>
        <taxon>Siluriformes</taxon>
        <taxon>Bagridae</taxon>
        <taxon>Hemibagrus</taxon>
    </lineage>
</organism>
<evidence type="ECO:0000256" key="1">
    <source>
        <dbReference type="SAM" id="MobiDB-lite"/>
    </source>
</evidence>
<keyword evidence="3" id="KW-1185">Reference proteome</keyword>
<proteinExistence type="predicted"/>
<protein>
    <submittedName>
        <fullName evidence="2">Uncharacterized protein</fullName>
    </submittedName>
</protein>
<comment type="caution">
    <text evidence="2">The sequence shown here is derived from an EMBL/GenBank/DDBJ whole genome shotgun (WGS) entry which is preliminary data.</text>
</comment>
<gene>
    <name evidence="2" type="ORF">KOW79_006202</name>
</gene>